<name>A0AAP5BB59_9BURK</name>
<accession>A0AAP5BB59</accession>
<evidence type="ECO:0000313" key="5">
    <source>
        <dbReference type="EMBL" id="MDQ6407456.1"/>
    </source>
</evidence>
<organism evidence="5 7">
    <name type="scientific">Paraburkholderia madseniana</name>
    <dbReference type="NCBI Taxonomy" id="2599607"/>
    <lineage>
        <taxon>Bacteria</taxon>
        <taxon>Pseudomonadati</taxon>
        <taxon>Pseudomonadota</taxon>
        <taxon>Betaproteobacteria</taxon>
        <taxon>Burkholderiales</taxon>
        <taxon>Burkholderiaceae</taxon>
        <taxon>Paraburkholderia</taxon>
    </lineage>
</organism>
<evidence type="ECO:0000313" key="4">
    <source>
        <dbReference type="EMBL" id="MCX4145628.1"/>
    </source>
</evidence>
<evidence type="ECO:0000259" key="2">
    <source>
        <dbReference type="Pfam" id="PF03551"/>
    </source>
</evidence>
<dbReference type="Gene3D" id="1.10.10.10">
    <property type="entry name" value="Winged helix-like DNA-binding domain superfamily/Winged helix DNA-binding domain"/>
    <property type="match status" value="1"/>
</dbReference>
<feature type="region of interest" description="Disordered" evidence="1">
    <location>
        <begin position="1"/>
        <end position="23"/>
    </location>
</feature>
<feature type="domain" description="Transcription regulator PadR N-terminal" evidence="2">
    <location>
        <begin position="87"/>
        <end position="160"/>
    </location>
</feature>
<dbReference type="InterPro" id="IPR018309">
    <property type="entry name" value="Tscrpt_reg_PadR_C"/>
</dbReference>
<dbReference type="PANTHER" id="PTHR43252">
    <property type="entry name" value="TRANSCRIPTIONAL REGULATOR YQJI"/>
    <property type="match status" value="1"/>
</dbReference>
<dbReference type="PANTHER" id="PTHR43252:SF2">
    <property type="entry name" value="TRANSCRIPTION REGULATOR, PADR-LIKE FAMILY"/>
    <property type="match status" value="1"/>
</dbReference>
<dbReference type="InterPro" id="IPR005149">
    <property type="entry name" value="Tscrpt_reg_PadR_N"/>
</dbReference>
<evidence type="ECO:0000259" key="3">
    <source>
        <dbReference type="Pfam" id="PF10400"/>
    </source>
</evidence>
<dbReference type="Pfam" id="PF10400">
    <property type="entry name" value="Vir_act_alpha_C"/>
    <property type="match status" value="1"/>
</dbReference>
<evidence type="ECO:0000313" key="6">
    <source>
        <dbReference type="Proteomes" id="UP001209412"/>
    </source>
</evidence>
<dbReference type="Proteomes" id="UP001242288">
    <property type="component" value="Unassembled WGS sequence"/>
</dbReference>
<comment type="caution">
    <text evidence="5">The sequence shown here is derived from an EMBL/GenBank/DDBJ whole genome shotgun (WGS) entry which is preliminary data.</text>
</comment>
<dbReference type="RefSeq" id="WP_266257435.1">
    <property type="nucleotide sequence ID" value="NZ_JAMXWF010000006.1"/>
</dbReference>
<gene>
    <name evidence="5" type="ORF">NIE36_09635</name>
    <name evidence="4" type="ORF">OSB80_09660</name>
</gene>
<dbReference type="InterPro" id="IPR036388">
    <property type="entry name" value="WH-like_DNA-bd_sf"/>
</dbReference>
<dbReference type="EMBL" id="JAMXWF010000006">
    <property type="protein sequence ID" value="MDQ6407456.1"/>
    <property type="molecule type" value="Genomic_DNA"/>
</dbReference>
<evidence type="ECO:0000313" key="7">
    <source>
        <dbReference type="Proteomes" id="UP001242288"/>
    </source>
</evidence>
<keyword evidence="6" id="KW-1185">Reference proteome</keyword>
<protein>
    <submittedName>
        <fullName evidence="5">PadR family transcriptional regulator</fullName>
    </submittedName>
</protein>
<reference evidence="5" key="1">
    <citation type="submission" date="2022-06" db="EMBL/GenBank/DDBJ databases">
        <title>PHB producers.</title>
        <authorList>
            <person name="Besaury L."/>
        </authorList>
    </citation>
    <scope>NUCLEOTIDE SEQUENCE</scope>
    <source>
        <strain evidence="5 6">SEWS6</strain>
    </source>
</reference>
<dbReference type="Pfam" id="PF03551">
    <property type="entry name" value="PadR"/>
    <property type="match status" value="1"/>
</dbReference>
<proteinExistence type="predicted"/>
<dbReference type="Gene3D" id="6.10.140.190">
    <property type="match status" value="1"/>
</dbReference>
<feature type="domain" description="Transcription regulator PadR C-terminal" evidence="3">
    <location>
        <begin position="172"/>
        <end position="247"/>
    </location>
</feature>
<dbReference type="SUPFAM" id="SSF46785">
    <property type="entry name" value="Winged helix' DNA-binding domain"/>
    <property type="match status" value="1"/>
</dbReference>
<dbReference type="Proteomes" id="UP001209412">
    <property type="component" value="Unassembled WGS sequence"/>
</dbReference>
<evidence type="ECO:0000256" key="1">
    <source>
        <dbReference type="SAM" id="MobiDB-lite"/>
    </source>
</evidence>
<dbReference type="AlphaFoldDB" id="A0AAP5BB59"/>
<dbReference type="EMBL" id="JAPKHW010000006">
    <property type="protein sequence ID" value="MCX4145628.1"/>
    <property type="molecule type" value="Genomic_DNA"/>
</dbReference>
<dbReference type="InterPro" id="IPR036390">
    <property type="entry name" value="WH_DNA-bd_sf"/>
</dbReference>
<sequence length="253" mass="28568">MFQQVGDGRARGRTDAAGGAGDENSFLGHGLPDNIEYVGKYIVTRRFDYVKKNIVIPCARWRNLGAMRVSDLKETAAGKEKPLKYVLLAGIYNEPRSGYELTKWLQMVGQHCWSVEHSSVYPALRELEKDELIQSERLPGTRGPDRSIYSMTAAGLDKLRAWVANGSPRPAIKDEQILRVLCFDLLPRDTALQQIREVRADHQVQLEFFLARQAMLTERQLGPLLVARRGVLAEQAYIAWCDEVADMIARRPA</sequence>